<evidence type="ECO:0000256" key="7">
    <source>
        <dbReference type="ARBA" id="ARBA00023034"/>
    </source>
</evidence>
<dbReference type="InterPro" id="IPR016721">
    <property type="entry name" value="Bet3"/>
</dbReference>
<dbReference type="InterPro" id="IPR024096">
    <property type="entry name" value="NO_sig/Golgi_transp_ligand-bd"/>
</dbReference>
<evidence type="ECO:0000256" key="2">
    <source>
        <dbReference type="ARBA" id="ARBA00004240"/>
    </source>
</evidence>
<dbReference type="CDD" id="cd14942">
    <property type="entry name" value="TRAPPC3_bet3"/>
    <property type="match status" value="1"/>
</dbReference>
<reference evidence="9" key="1">
    <citation type="submission" date="2014-11" db="EMBL/GenBank/DDBJ databases">
        <authorList>
            <person name="Otto D Thomas"/>
            <person name="Naeem Raeece"/>
        </authorList>
    </citation>
    <scope>NUCLEOTIDE SEQUENCE</scope>
</reference>
<comment type="function">
    <text evidence="8">May play a role in vesicular transport from endoplasmic reticulum to Golgi.</text>
</comment>
<dbReference type="GO" id="GO:0048193">
    <property type="term" value="P:Golgi vesicle transport"/>
    <property type="evidence" value="ECO:0007669"/>
    <property type="project" value="InterPro"/>
</dbReference>
<dbReference type="Gene3D" id="3.30.1380.20">
    <property type="entry name" value="Trafficking protein particle complex subunit 3"/>
    <property type="match status" value="1"/>
</dbReference>
<comment type="subunit">
    <text evidence="8">Homodimer.</text>
</comment>
<organism evidence="9">
    <name type="scientific">Chromera velia CCMP2878</name>
    <dbReference type="NCBI Taxonomy" id="1169474"/>
    <lineage>
        <taxon>Eukaryota</taxon>
        <taxon>Sar</taxon>
        <taxon>Alveolata</taxon>
        <taxon>Colpodellida</taxon>
        <taxon>Chromeraceae</taxon>
        <taxon>Chromera</taxon>
    </lineage>
</organism>
<keyword evidence="7 8" id="KW-0333">Golgi apparatus</keyword>
<accession>A0A0G4F234</accession>
<dbReference type="PIRSF" id="PIRSF018293">
    <property type="entry name" value="TRAPP_I_complex_Bet3"/>
    <property type="match status" value="1"/>
</dbReference>
<evidence type="ECO:0000256" key="5">
    <source>
        <dbReference type="ARBA" id="ARBA00022824"/>
    </source>
</evidence>
<dbReference type="Pfam" id="PF04051">
    <property type="entry name" value="TRAPP"/>
    <property type="match status" value="1"/>
</dbReference>
<keyword evidence="6 8" id="KW-0931">ER-Golgi transport</keyword>
<proteinExistence type="inferred from homology"/>
<dbReference type="InterPro" id="IPR007194">
    <property type="entry name" value="TRAPP_component"/>
</dbReference>
<dbReference type="GO" id="GO:0005783">
    <property type="term" value="C:endoplasmic reticulum"/>
    <property type="evidence" value="ECO:0007669"/>
    <property type="project" value="UniProtKB-SubCell"/>
</dbReference>
<keyword evidence="5" id="KW-0256">Endoplasmic reticulum</keyword>
<dbReference type="FunFam" id="3.30.1380.20:FF:000001">
    <property type="entry name" value="Trafficking protein particle complex subunit BET3"/>
    <property type="match status" value="1"/>
</dbReference>
<keyword evidence="4 8" id="KW-0813">Transport</keyword>
<dbReference type="SUPFAM" id="SSF111126">
    <property type="entry name" value="Ligand-binding domain in the NO signalling and Golgi transport"/>
    <property type="match status" value="1"/>
</dbReference>
<evidence type="ECO:0000313" key="9">
    <source>
        <dbReference type="EMBL" id="CEM05589.1"/>
    </source>
</evidence>
<comment type="subcellular location">
    <subcellularLocation>
        <location evidence="2">Endoplasmic reticulum</location>
    </subcellularLocation>
    <subcellularLocation>
        <location evidence="1 8">Golgi apparatus</location>
        <location evidence="1 8">cis-Golgi network</location>
    </subcellularLocation>
</comment>
<dbReference type="VEuPathDB" id="CryptoDB:Cvel_14656"/>
<evidence type="ECO:0000256" key="8">
    <source>
        <dbReference type="PIRNR" id="PIRNR018293"/>
    </source>
</evidence>
<sequence length="191" mass="21231">MSRPNYNTYNRIGENAFGKMEKLSGELLSMTYGSLVTQLLKDLDHVQVVNEQLEKMGFNIGIRLVDEFLAKSGVGACQDFRETCEVIARVGLKMFLGIAGEVGGWNSEMTACSISLPENPLCHDFVELPPSLGDLCYSNLLCGVVRGALEELHMKVNVFFLKDTLKGDDSTEIRIELKQILAETFVDDEDN</sequence>
<dbReference type="GO" id="GO:0005794">
    <property type="term" value="C:Golgi apparatus"/>
    <property type="evidence" value="ECO:0007669"/>
    <property type="project" value="UniProtKB-SubCell"/>
</dbReference>
<evidence type="ECO:0000256" key="6">
    <source>
        <dbReference type="ARBA" id="ARBA00022892"/>
    </source>
</evidence>
<name>A0A0G4F234_9ALVE</name>
<dbReference type="PhylomeDB" id="A0A0G4F234"/>
<comment type="similarity">
    <text evidence="3 8">Belongs to the TRAPP small subunits family. BET3 subfamily.</text>
</comment>
<dbReference type="GO" id="GO:0030008">
    <property type="term" value="C:TRAPP complex"/>
    <property type="evidence" value="ECO:0007669"/>
    <property type="project" value="InterPro"/>
</dbReference>
<dbReference type="GO" id="GO:0016236">
    <property type="term" value="P:macroautophagy"/>
    <property type="evidence" value="ECO:0007669"/>
    <property type="project" value="UniProtKB-ARBA"/>
</dbReference>
<evidence type="ECO:0000256" key="1">
    <source>
        <dbReference type="ARBA" id="ARBA00004222"/>
    </source>
</evidence>
<protein>
    <recommendedName>
        <fullName evidence="8">Trafficking protein particle complex subunit</fullName>
    </recommendedName>
</protein>
<dbReference type="EMBL" id="CDMZ01000056">
    <property type="protein sequence ID" value="CEM05589.1"/>
    <property type="molecule type" value="Genomic_DNA"/>
</dbReference>
<evidence type="ECO:0000256" key="4">
    <source>
        <dbReference type="ARBA" id="ARBA00022448"/>
    </source>
</evidence>
<evidence type="ECO:0000256" key="3">
    <source>
        <dbReference type="ARBA" id="ARBA00006218"/>
    </source>
</evidence>
<dbReference type="AlphaFoldDB" id="A0A0G4F234"/>
<dbReference type="PANTHER" id="PTHR13048">
    <property type="entry name" value="TRAFFICKING PROTEIN PARTICLE COMPLEX SUBUNIT 3"/>
    <property type="match status" value="1"/>
</dbReference>
<gene>
    <name evidence="9" type="ORF">Cvel_14656</name>
</gene>